<dbReference type="GO" id="GO:0048268">
    <property type="term" value="P:clathrin coat assembly"/>
    <property type="evidence" value="ECO:0007669"/>
    <property type="project" value="InterPro"/>
</dbReference>
<keyword evidence="4" id="KW-0254">Endocytosis</keyword>
<dbReference type="GO" id="GO:0005546">
    <property type="term" value="F:phosphatidylinositol-4,5-bisphosphate binding"/>
    <property type="evidence" value="ECO:0007669"/>
    <property type="project" value="TreeGrafter"/>
</dbReference>
<dbReference type="GO" id="GO:0005794">
    <property type="term" value="C:Golgi apparatus"/>
    <property type="evidence" value="ECO:0007669"/>
    <property type="project" value="UniProtKB-SubCell"/>
</dbReference>
<gene>
    <name evidence="10" type="ORF">Goklo_016332</name>
</gene>
<evidence type="ECO:0000256" key="3">
    <source>
        <dbReference type="ARBA" id="ARBA00004600"/>
    </source>
</evidence>
<dbReference type="InterPro" id="IPR014712">
    <property type="entry name" value="ANTH_dom_sf"/>
</dbReference>
<organism evidence="10 11">
    <name type="scientific">Gossypium klotzschianum</name>
    <dbReference type="NCBI Taxonomy" id="34286"/>
    <lineage>
        <taxon>Eukaryota</taxon>
        <taxon>Viridiplantae</taxon>
        <taxon>Streptophyta</taxon>
        <taxon>Embryophyta</taxon>
        <taxon>Tracheophyta</taxon>
        <taxon>Spermatophyta</taxon>
        <taxon>Magnoliopsida</taxon>
        <taxon>eudicotyledons</taxon>
        <taxon>Gunneridae</taxon>
        <taxon>Pentapetalae</taxon>
        <taxon>rosids</taxon>
        <taxon>malvids</taxon>
        <taxon>Malvales</taxon>
        <taxon>Malvaceae</taxon>
        <taxon>Malvoideae</taxon>
        <taxon>Gossypium</taxon>
    </lineage>
</organism>
<evidence type="ECO:0000256" key="1">
    <source>
        <dbReference type="ARBA" id="ARBA00004132"/>
    </source>
</evidence>
<evidence type="ECO:0000256" key="4">
    <source>
        <dbReference type="ARBA" id="ARBA00022583"/>
    </source>
</evidence>
<evidence type="ECO:0000313" key="10">
    <source>
        <dbReference type="EMBL" id="MBA0648640.1"/>
    </source>
</evidence>
<evidence type="ECO:0000256" key="6">
    <source>
        <dbReference type="ARBA" id="ARBA00023136"/>
    </source>
</evidence>
<sequence>KLWKRAVGAVKDKNSIVVVYISRRNSFRNPELEAAIIKATSHDELHIDKRSAQVVFSWIRASPVSLGPLIWALSRRMVKTRSWVVAIKGLMLMHGIFHCKAPVVQMMQCLPFDLSTFSDGHSKPSKTWGFNSIIREYFAFLDQRAAIFLEQDNQNNNNKVEERLLLVQQLLKLEKWQSLLDLLLQIRPRAENMKVWLIMEAMDCVIIEIYDVYGIICNEIAKILLKIYSVSKHEAAMALRVLQKAMKQSEELSLFFEFCKEYGVLNATELPTVTRIPEEDVEELERIMNGVSVPEKTINYKEGFEEMNQMEMTAVVEEYTRGTLRTIITDKWVVFEENDEQQYGFSNETKIVAGHDAGKDHLLLPLVPINNGAKSRLSFRHKGRFDVSSAFNVSPHAHTLGISNQNPERSITNCVVETSIEVNLANPRRGATQPFARLGFLKVNSSNFQENPSSRTALLDGVFRAADVDFNIVLCFK</sequence>
<dbReference type="Gene3D" id="1.20.58.150">
    <property type="entry name" value="ANTH domain"/>
    <property type="match status" value="1"/>
</dbReference>
<keyword evidence="11" id="KW-1185">Reference proteome</keyword>
<evidence type="ECO:0000256" key="5">
    <source>
        <dbReference type="ARBA" id="ARBA00023034"/>
    </source>
</evidence>
<dbReference type="InterPro" id="IPR008942">
    <property type="entry name" value="ENTH_VHS"/>
</dbReference>
<name>A0A7J8UE25_9ROSI</name>
<keyword evidence="7" id="KW-0168">Coated pit</keyword>
<dbReference type="PANTHER" id="PTHR22951">
    <property type="entry name" value="CLATHRIN ASSEMBLY PROTEIN"/>
    <property type="match status" value="1"/>
</dbReference>
<dbReference type="GO" id="GO:0030136">
    <property type="term" value="C:clathrin-coated vesicle"/>
    <property type="evidence" value="ECO:0007669"/>
    <property type="project" value="UniProtKB-SubCell"/>
</dbReference>
<keyword evidence="8" id="KW-0968">Cytoplasmic vesicle</keyword>
<evidence type="ECO:0000256" key="7">
    <source>
        <dbReference type="ARBA" id="ARBA00023176"/>
    </source>
</evidence>
<dbReference type="GO" id="GO:0005905">
    <property type="term" value="C:clathrin-coated pit"/>
    <property type="evidence" value="ECO:0007669"/>
    <property type="project" value="UniProtKB-SubCell"/>
</dbReference>
<dbReference type="SUPFAM" id="SSF48464">
    <property type="entry name" value="ENTH/VHS domain"/>
    <property type="match status" value="1"/>
</dbReference>
<dbReference type="AlphaFoldDB" id="A0A7J8UE25"/>
<dbReference type="InterPro" id="IPR048050">
    <property type="entry name" value="ANTH_N_plant"/>
</dbReference>
<dbReference type="GO" id="GO:0005545">
    <property type="term" value="F:1-phosphatidylinositol binding"/>
    <property type="evidence" value="ECO:0007669"/>
    <property type="project" value="InterPro"/>
</dbReference>
<evidence type="ECO:0000256" key="8">
    <source>
        <dbReference type="ARBA" id="ARBA00023329"/>
    </source>
</evidence>
<dbReference type="InterPro" id="IPR013809">
    <property type="entry name" value="ENTH"/>
</dbReference>
<keyword evidence="6" id="KW-0472">Membrane</keyword>
<evidence type="ECO:0000313" key="11">
    <source>
        <dbReference type="Proteomes" id="UP000593573"/>
    </source>
</evidence>
<dbReference type="InterPro" id="IPR045192">
    <property type="entry name" value="AP180-like"/>
</dbReference>
<proteinExistence type="predicted"/>
<dbReference type="GO" id="GO:0006900">
    <property type="term" value="P:vesicle budding from membrane"/>
    <property type="evidence" value="ECO:0007669"/>
    <property type="project" value="TreeGrafter"/>
</dbReference>
<keyword evidence="5" id="KW-0333">Golgi apparatus</keyword>
<protein>
    <recommendedName>
        <fullName evidence="9">ENTH domain-containing protein</fullName>
    </recommendedName>
</protein>
<dbReference type="FunFam" id="1.25.40.90:FF:000027">
    <property type="entry name" value="Putative clathrin assembly protein"/>
    <property type="match status" value="1"/>
</dbReference>
<feature type="non-terminal residue" evidence="10">
    <location>
        <position position="1"/>
    </location>
</feature>
<accession>A0A7J8UE25</accession>
<reference evidence="10 11" key="1">
    <citation type="journal article" date="2019" name="Genome Biol. Evol.">
        <title>Insights into the evolution of the New World diploid cottons (Gossypium, subgenus Houzingenia) based on genome sequencing.</title>
        <authorList>
            <person name="Grover C.E."/>
            <person name="Arick M.A. 2nd"/>
            <person name="Thrash A."/>
            <person name="Conover J.L."/>
            <person name="Sanders W.S."/>
            <person name="Peterson D.G."/>
            <person name="Frelichowski J.E."/>
            <person name="Scheffler J.A."/>
            <person name="Scheffler B.E."/>
            <person name="Wendel J.F."/>
        </authorList>
    </citation>
    <scope>NUCLEOTIDE SEQUENCE [LARGE SCALE GENOMIC DNA]</scope>
    <source>
        <strain evidence="10">57</strain>
        <tissue evidence="10">Leaf</tissue>
    </source>
</reference>
<comment type="subcellular location">
    <subcellularLocation>
        <location evidence="1">Cytoplasmic vesicle</location>
        <location evidence="1">Clathrin-coated vesicle</location>
    </subcellularLocation>
    <subcellularLocation>
        <location evidence="2">Golgi apparatus</location>
    </subcellularLocation>
    <subcellularLocation>
        <location evidence="3">Membrane</location>
        <location evidence="3">Clathrin-coated pit</location>
    </subcellularLocation>
</comment>
<dbReference type="PANTHER" id="PTHR22951:SF19">
    <property type="entry name" value="OS08G0467300 PROTEIN"/>
    <property type="match status" value="1"/>
</dbReference>
<dbReference type="OrthoDB" id="682511at2759"/>
<comment type="caution">
    <text evidence="10">The sequence shown here is derived from an EMBL/GenBank/DDBJ whole genome shotgun (WGS) entry which is preliminary data.</text>
</comment>
<dbReference type="CDD" id="cd16987">
    <property type="entry name" value="ANTH_N_AP180_plant"/>
    <property type="match status" value="1"/>
</dbReference>
<dbReference type="SMART" id="SM00273">
    <property type="entry name" value="ENTH"/>
    <property type="match status" value="1"/>
</dbReference>
<dbReference type="SUPFAM" id="SSF89009">
    <property type="entry name" value="GAT-like domain"/>
    <property type="match status" value="1"/>
</dbReference>
<dbReference type="InterPro" id="IPR011417">
    <property type="entry name" value="ANTH_dom"/>
</dbReference>
<dbReference type="GO" id="GO:0032050">
    <property type="term" value="F:clathrin heavy chain binding"/>
    <property type="evidence" value="ECO:0007669"/>
    <property type="project" value="TreeGrafter"/>
</dbReference>
<dbReference type="GO" id="GO:0000149">
    <property type="term" value="F:SNARE binding"/>
    <property type="evidence" value="ECO:0007669"/>
    <property type="project" value="TreeGrafter"/>
</dbReference>
<dbReference type="PROSITE" id="PS50942">
    <property type="entry name" value="ENTH"/>
    <property type="match status" value="1"/>
</dbReference>
<feature type="domain" description="ENTH" evidence="9">
    <location>
        <begin position="24"/>
        <end position="155"/>
    </location>
</feature>
<dbReference type="Gene3D" id="1.25.40.90">
    <property type="match status" value="1"/>
</dbReference>
<dbReference type="Proteomes" id="UP000593573">
    <property type="component" value="Unassembled WGS sequence"/>
</dbReference>
<evidence type="ECO:0000256" key="2">
    <source>
        <dbReference type="ARBA" id="ARBA00004555"/>
    </source>
</evidence>
<dbReference type="Pfam" id="PF07651">
    <property type="entry name" value="ANTH"/>
    <property type="match status" value="1"/>
</dbReference>
<dbReference type="GO" id="GO:0072583">
    <property type="term" value="P:clathrin-dependent endocytosis"/>
    <property type="evidence" value="ECO:0007669"/>
    <property type="project" value="InterPro"/>
</dbReference>
<dbReference type="EMBL" id="JABFAB010000005">
    <property type="protein sequence ID" value="MBA0648640.1"/>
    <property type="molecule type" value="Genomic_DNA"/>
</dbReference>
<evidence type="ECO:0000259" key="9">
    <source>
        <dbReference type="PROSITE" id="PS50942"/>
    </source>
</evidence>